<evidence type="ECO:0000259" key="8">
    <source>
        <dbReference type="Pfam" id="PF02397"/>
    </source>
</evidence>
<proteinExistence type="inferred from homology"/>
<evidence type="ECO:0000313" key="9">
    <source>
        <dbReference type="EMBL" id="TYS59960.1"/>
    </source>
</evidence>
<evidence type="ECO:0000256" key="1">
    <source>
        <dbReference type="ARBA" id="ARBA00004141"/>
    </source>
</evidence>
<evidence type="ECO:0000256" key="2">
    <source>
        <dbReference type="ARBA" id="ARBA00006464"/>
    </source>
</evidence>
<dbReference type="InterPro" id="IPR017475">
    <property type="entry name" value="EPS_sugar_tfrase"/>
</dbReference>
<accession>A0AA95B7V2</accession>
<evidence type="ECO:0000256" key="3">
    <source>
        <dbReference type="ARBA" id="ARBA00022679"/>
    </source>
</evidence>
<comment type="caution">
    <text evidence="9">The sequence shown here is derived from an EMBL/GenBank/DDBJ whole genome shotgun (WGS) entry which is preliminary data.</text>
</comment>
<feature type="domain" description="Bacterial sugar transferase" evidence="8">
    <location>
        <begin position="251"/>
        <end position="432"/>
    </location>
</feature>
<keyword evidence="3 9" id="KW-0808">Transferase</keyword>
<evidence type="ECO:0000256" key="7">
    <source>
        <dbReference type="SAM" id="Phobius"/>
    </source>
</evidence>
<dbReference type="InterPro" id="IPR036259">
    <property type="entry name" value="MFS_trans_sf"/>
</dbReference>
<evidence type="ECO:0000256" key="4">
    <source>
        <dbReference type="ARBA" id="ARBA00022692"/>
    </source>
</evidence>
<name>A0AA95B7V2_9BACI</name>
<protein>
    <submittedName>
        <fullName evidence="9">Sugar transferase</fullName>
    </submittedName>
</protein>
<keyword evidence="5 7" id="KW-1133">Transmembrane helix</keyword>
<comment type="subcellular location">
    <subcellularLocation>
        <location evidence="1">Membrane</location>
        <topology evidence="1">Multi-pass membrane protein</topology>
    </subcellularLocation>
</comment>
<sequence>MGNLLDEKSRRLLFILTDLLIITISYLLAFYVRYETYDAKNWDSFLVVLPWVLLISTFFLSVYEVNPSRRKRFFDYMGSILVSTFSITVATMAISFFFRAFGLPRSVILLSFVFSVVLLMIWKVIFISFKKATNPEDILLICKPQDKLRLTYQIKDTFASKVNIKYAEYHTPLEDTFRAIKKSDSVILGPKDTDEKKSSIIYHAFKNKKNLYLVPSFYDLLLSKSDITPFEDTMALSVKKFGLTVDQQILKRAFDLVVSILVLPFILPFFLLGVLLIKIQEPRGSIFYSQARLGKDNKEFQILKLRTMIENAEGSTGPMLATDKDPRITKVGNFLRATRIDELPQIFNVLKGDMSIVGPRPERSFFIEQFKKDISSYQYRNTVKPGITGYAQIMGKYTTSVEDKLRFDLHYIRNFSVMFDIIIILRTVLVMVDKTKSEGVKESQTANQKTS</sequence>
<feature type="transmembrane region" description="Helical" evidence="7">
    <location>
        <begin position="44"/>
        <end position="65"/>
    </location>
</feature>
<dbReference type="Proteomes" id="UP000323393">
    <property type="component" value="Unassembled WGS sequence"/>
</dbReference>
<feature type="transmembrane region" description="Helical" evidence="7">
    <location>
        <begin position="256"/>
        <end position="277"/>
    </location>
</feature>
<feature type="transmembrane region" description="Helical" evidence="7">
    <location>
        <begin position="12"/>
        <end position="32"/>
    </location>
</feature>
<dbReference type="Pfam" id="PF02397">
    <property type="entry name" value="Bac_transf"/>
    <property type="match status" value="1"/>
</dbReference>
<reference evidence="9 10" key="1">
    <citation type="submission" date="2019-08" db="EMBL/GenBank/DDBJ databases">
        <title>Bacillus genomes from the desert of Cuatro Cienegas, Coahuila.</title>
        <authorList>
            <person name="Olmedo-Alvarez G."/>
        </authorList>
    </citation>
    <scope>NUCLEOTIDE SEQUENCE [LARGE SCALE GENOMIC DNA]</scope>
    <source>
        <strain evidence="9 10">CH88_3T</strain>
    </source>
</reference>
<dbReference type="NCBIfam" id="TIGR03025">
    <property type="entry name" value="EPS_sugtrans"/>
    <property type="match status" value="1"/>
</dbReference>
<evidence type="ECO:0000256" key="5">
    <source>
        <dbReference type="ARBA" id="ARBA00022989"/>
    </source>
</evidence>
<dbReference type="GO" id="GO:0016780">
    <property type="term" value="F:phosphotransferase activity, for other substituted phosphate groups"/>
    <property type="evidence" value="ECO:0007669"/>
    <property type="project" value="TreeGrafter"/>
</dbReference>
<dbReference type="EMBL" id="VTEU01000002">
    <property type="protein sequence ID" value="TYS59960.1"/>
    <property type="molecule type" value="Genomic_DNA"/>
</dbReference>
<feature type="transmembrane region" description="Helical" evidence="7">
    <location>
        <begin position="77"/>
        <end position="101"/>
    </location>
</feature>
<evidence type="ECO:0000256" key="6">
    <source>
        <dbReference type="ARBA" id="ARBA00023136"/>
    </source>
</evidence>
<keyword evidence="6 7" id="KW-0472">Membrane</keyword>
<feature type="transmembrane region" description="Helical" evidence="7">
    <location>
        <begin position="107"/>
        <end position="129"/>
    </location>
</feature>
<keyword evidence="4 7" id="KW-0812">Transmembrane</keyword>
<dbReference type="RefSeq" id="WP_148965437.1">
    <property type="nucleotide sequence ID" value="NZ_VTEU01000002.1"/>
</dbReference>
<organism evidence="9 10">
    <name type="scientific">Sutcliffiella horikoshii</name>
    <dbReference type="NCBI Taxonomy" id="79883"/>
    <lineage>
        <taxon>Bacteria</taxon>
        <taxon>Bacillati</taxon>
        <taxon>Bacillota</taxon>
        <taxon>Bacilli</taxon>
        <taxon>Bacillales</taxon>
        <taxon>Bacillaceae</taxon>
        <taxon>Sutcliffiella</taxon>
    </lineage>
</organism>
<gene>
    <name evidence="9" type="ORF">FZC74_07340</name>
</gene>
<dbReference type="PANTHER" id="PTHR30576">
    <property type="entry name" value="COLANIC BIOSYNTHESIS UDP-GLUCOSE LIPID CARRIER TRANSFERASE"/>
    <property type="match status" value="1"/>
</dbReference>
<dbReference type="InterPro" id="IPR003362">
    <property type="entry name" value="Bact_transf"/>
</dbReference>
<dbReference type="SUPFAM" id="SSF103473">
    <property type="entry name" value="MFS general substrate transporter"/>
    <property type="match status" value="1"/>
</dbReference>
<comment type="similarity">
    <text evidence="2">Belongs to the bacterial sugar transferase family.</text>
</comment>
<evidence type="ECO:0000313" key="10">
    <source>
        <dbReference type="Proteomes" id="UP000323393"/>
    </source>
</evidence>
<dbReference type="GO" id="GO:0016020">
    <property type="term" value="C:membrane"/>
    <property type="evidence" value="ECO:0007669"/>
    <property type="project" value="UniProtKB-SubCell"/>
</dbReference>
<dbReference type="PANTHER" id="PTHR30576:SF0">
    <property type="entry name" value="UNDECAPRENYL-PHOSPHATE N-ACETYLGALACTOSAMINYL 1-PHOSPHATE TRANSFERASE-RELATED"/>
    <property type="match status" value="1"/>
</dbReference>
<dbReference type="AlphaFoldDB" id="A0AA95B7V2"/>